<dbReference type="EMBL" id="JBHLWK010000013">
    <property type="protein sequence ID" value="MFC0204772.1"/>
    <property type="molecule type" value="Genomic_DNA"/>
</dbReference>
<dbReference type="InterPro" id="IPR027417">
    <property type="entry name" value="P-loop_NTPase"/>
</dbReference>
<dbReference type="Gene3D" id="1.10.8.60">
    <property type="match status" value="1"/>
</dbReference>
<sequence length="212" mass="22470">MRQIALPLSAASDSPSRIVVGSANAGVVDALLEPARWPFHTAILSGPPRSGKSLLARWFAGSGAGDAIDDAHAVAEDVLFHRWNRAQESGRPLLLVADRPFAAGPPADDAGAVWRVRLPDLSSRLGAALDLAIGEPDDAMLADLIEVHAEMRGLVLDHSATHYLAGRCERSHLGVERVVAAVDRLSLERKAAPTLAIWRDALNETKAGGSTM</sequence>
<keyword evidence="2" id="KW-1185">Reference proteome</keyword>
<proteinExistence type="predicted"/>
<name>A0ABV6CWE8_9SPHN</name>
<gene>
    <name evidence="1" type="ORF">ACFFJC_10865</name>
</gene>
<organism evidence="1 2">
    <name type="scientific">Novosphingobium soli</name>
    <dbReference type="NCBI Taxonomy" id="574956"/>
    <lineage>
        <taxon>Bacteria</taxon>
        <taxon>Pseudomonadati</taxon>
        <taxon>Pseudomonadota</taxon>
        <taxon>Alphaproteobacteria</taxon>
        <taxon>Sphingomonadales</taxon>
        <taxon>Sphingomonadaceae</taxon>
        <taxon>Novosphingobium</taxon>
    </lineage>
</organism>
<evidence type="ECO:0000313" key="2">
    <source>
        <dbReference type="Proteomes" id="UP001589798"/>
    </source>
</evidence>
<evidence type="ECO:0000313" key="1">
    <source>
        <dbReference type="EMBL" id="MFC0204772.1"/>
    </source>
</evidence>
<accession>A0ABV6CWE8</accession>
<dbReference type="Proteomes" id="UP001589798">
    <property type="component" value="Unassembled WGS sequence"/>
</dbReference>
<comment type="caution">
    <text evidence="1">The sequence shown here is derived from an EMBL/GenBank/DDBJ whole genome shotgun (WGS) entry which is preliminary data.</text>
</comment>
<dbReference type="SUPFAM" id="SSF52540">
    <property type="entry name" value="P-loop containing nucleoside triphosphate hydrolases"/>
    <property type="match status" value="1"/>
</dbReference>
<protein>
    <submittedName>
        <fullName evidence="1">ATPase</fullName>
    </submittedName>
</protein>
<dbReference type="RefSeq" id="WP_379487533.1">
    <property type="nucleotide sequence ID" value="NZ_JBHLWK010000013.1"/>
</dbReference>
<reference evidence="1 2" key="1">
    <citation type="submission" date="2024-09" db="EMBL/GenBank/DDBJ databases">
        <authorList>
            <person name="Sun Q."/>
            <person name="Mori K."/>
        </authorList>
    </citation>
    <scope>NUCLEOTIDE SEQUENCE [LARGE SCALE GENOMIC DNA]</scope>
    <source>
        <strain evidence="1 2">CCM 7706</strain>
    </source>
</reference>